<reference evidence="1 2" key="1">
    <citation type="journal article" date="2023" name="Science">
        <title>Complex scaffold remodeling in plant triterpene biosynthesis.</title>
        <authorList>
            <person name="De La Pena R."/>
            <person name="Hodgson H."/>
            <person name="Liu J.C."/>
            <person name="Stephenson M.J."/>
            <person name="Martin A.C."/>
            <person name="Owen C."/>
            <person name="Harkess A."/>
            <person name="Leebens-Mack J."/>
            <person name="Jimenez L.E."/>
            <person name="Osbourn A."/>
            <person name="Sattely E.S."/>
        </authorList>
    </citation>
    <scope>NUCLEOTIDE SEQUENCE [LARGE SCALE GENOMIC DNA]</scope>
    <source>
        <strain evidence="2">cv. JPN11</strain>
        <tissue evidence="1">Leaf</tissue>
    </source>
</reference>
<proteinExistence type="predicted"/>
<gene>
    <name evidence="1" type="ORF">OWV82_000033</name>
</gene>
<name>A0ACC1YTP7_MELAZ</name>
<comment type="caution">
    <text evidence="1">The sequence shown here is derived from an EMBL/GenBank/DDBJ whole genome shotgun (WGS) entry which is preliminary data.</text>
</comment>
<organism evidence="1 2">
    <name type="scientific">Melia azedarach</name>
    <name type="common">Chinaberry tree</name>
    <dbReference type="NCBI Taxonomy" id="155640"/>
    <lineage>
        <taxon>Eukaryota</taxon>
        <taxon>Viridiplantae</taxon>
        <taxon>Streptophyta</taxon>
        <taxon>Embryophyta</taxon>
        <taxon>Tracheophyta</taxon>
        <taxon>Spermatophyta</taxon>
        <taxon>Magnoliopsida</taxon>
        <taxon>eudicotyledons</taxon>
        <taxon>Gunneridae</taxon>
        <taxon>Pentapetalae</taxon>
        <taxon>rosids</taxon>
        <taxon>malvids</taxon>
        <taxon>Sapindales</taxon>
        <taxon>Meliaceae</taxon>
        <taxon>Melia</taxon>
    </lineage>
</organism>
<keyword evidence="2" id="KW-1185">Reference proteome</keyword>
<dbReference type="EMBL" id="CM051394">
    <property type="protein sequence ID" value="KAJ4726836.1"/>
    <property type="molecule type" value="Genomic_DNA"/>
</dbReference>
<evidence type="ECO:0000313" key="2">
    <source>
        <dbReference type="Proteomes" id="UP001164539"/>
    </source>
</evidence>
<accession>A0ACC1YTP7</accession>
<sequence>MMKNFHMLVVLIVVLLFLMSIQGYEGSRVLNKEEATVKKGFPLQSILQRGPVRRPGHNGCTYIPGTNGPPCINSRNFAGHATAPPLVSAVAINRR</sequence>
<protein>
    <submittedName>
        <fullName evidence="1">Collagen alpha-1(II) chain-like</fullName>
    </submittedName>
</protein>
<evidence type="ECO:0000313" key="1">
    <source>
        <dbReference type="EMBL" id="KAJ4726836.1"/>
    </source>
</evidence>
<dbReference type="Proteomes" id="UP001164539">
    <property type="component" value="Chromosome 1"/>
</dbReference>